<evidence type="ECO:0000256" key="1">
    <source>
        <dbReference type="SAM" id="MobiDB-lite"/>
    </source>
</evidence>
<reference evidence="2" key="1">
    <citation type="submission" date="2019-08" db="EMBL/GenBank/DDBJ databases">
        <title>The genome of the North American firefly Photinus pyralis.</title>
        <authorList>
            <consortium name="Photinus pyralis genome working group"/>
            <person name="Fallon T.R."/>
            <person name="Sander Lower S.E."/>
            <person name="Weng J.-K."/>
        </authorList>
    </citation>
    <scope>NUCLEOTIDE SEQUENCE</scope>
    <source>
        <strain evidence="2">TRF0915ILg1</strain>
        <tissue evidence="2">Whole body</tissue>
    </source>
</reference>
<evidence type="ECO:0000313" key="2">
    <source>
        <dbReference type="EMBL" id="KAF2888932.1"/>
    </source>
</evidence>
<accession>A0A8K0CPF5</accession>
<organism evidence="2 3">
    <name type="scientific">Ignelater luminosus</name>
    <name type="common">Cucubano</name>
    <name type="synonym">Pyrophorus luminosus</name>
    <dbReference type="NCBI Taxonomy" id="2038154"/>
    <lineage>
        <taxon>Eukaryota</taxon>
        <taxon>Metazoa</taxon>
        <taxon>Ecdysozoa</taxon>
        <taxon>Arthropoda</taxon>
        <taxon>Hexapoda</taxon>
        <taxon>Insecta</taxon>
        <taxon>Pterygota</taxon>
        <taxon>Neoptera</taxon>
        <taxon>Endopterygota</taxon>
        <taxon>Coleoptera</taxon>
        <taxon>Polyphaga</taxon>
        <taxon>Elateriformia</taxon>
        <taxon>Elateroidea</taxon>
        <taxon>Elateridae</taxon>
        <taxon>Agrypninae</taxon>
        <taxon>Pyrophorini</taxon>
        <taxon>Ignelater</taxon>
    </lineage>
</organism>
<keyword evidence="3" id="KW-1185">Reference proteome</keyword>
<feature type="compositionally biased region" description="Polar residues" evidence="1">
    <location>
        <begin position="124"/>
        <end position="150"/>
    </location>
</feature>
<gene>
    <name evidence="2" type="ORF">ILUMI_17241</name>
</gene>
<dbReference type="Proteomes" id="UP000801492">
    <property type="component" value="Unassembled WGS sequence"/>
</dbReference>
<proteinExistence type="predicted"/>
<name>A0A8K0CPF5_IGNLU</name>
<feature type="region of interest" description="Disordered" evidence="1">
    <location>
        <begin position="1"/>
        <end position="163"/>
    </location>
</feature>
<evidence type="ECO:0000313" key="3">
    <source>
        <dbReference type="Proteomes" id="UP000801492"/>
    </source>
</evidence>
<sequence>MTFPSKKALANHQLPKEKSEVLSTKNDTLPKPNTRRSKRRKRPSASSSENDDVSDSSCSPRDVLSVIIEDASRSPNPNTDETSQHHDDAPSPSPSPFFRTRSPTVFPSEAASLISSQSSVNSSTQGTEYLLTSSEPIDNPSQHVTFTTSHLPPVTVLPARPHP</sequence>
<protein>
    <submittedName>
        <fullName evidence="2">Uncharacterized protein</fullName>
    </submittedName>
</protein>
<feature type="compositionally biased region" description="Low complexity" evidence="1">
    <location>
        <begin position="96"/>
        <end position="123"/>
    </location>
</feature>
<comment type="caution">
    <text evidence="2">The sequence shown here is derived from an EMBL/GenBank/DDBJ whole genome shotgun (WGS) entry which is preliminary data.</text>
</comment>
<dbReference type="EMBL" id="VTPC01072593">
    <property type="protein sequence ID" value="KAF2888932.1"/>
    <property type="molecule type" value="Genomic_DNA"/>
</dbReference>
<dbReference type="AlphaFoldDB" id="A0A8K0CPF5"/>
<feature type="compositionally biased region" description="Basic residues" evidence="1">
    <location>
        <begin position="33"/>
        <end position="43"/>
    </location>
</feature>